<evidence type="ECO:0000313" key="1">
    <source>
        <dbReference type="EMBL" id="OTP79304.1"/>
    </source>
</evidence>
<gene>
    <name evidence="1" type="ORF">PAMC26577_02060</name>
</gene>
<reference evidence="1 2" key="1">
    <citation type="submission" date="2017-03" db="EMBL/GenBank/DDBJ databases">
        <title>Genome analysis of strain PAMC 26577.</title>
        <authorList>
            <person name="Oh H.-M."/>
            <person name="Yang J.-A."/>
        </authorList>
    </citation>
    <scope>NUCLEOTIDE SEQUENCE [LARGE SCALE GENOMIC DNA]</scope>
    <source>
        <strain evidence="1 2">PAMC 26577</strain>
    </source>
</reference>
<sequence length="57" mass="6502">MNTRHAAPAIAKEKLLRDDRTAPIQYRLTGHKHIIFHIRSTQYTSHIASATGEHPSR</sequence>
<proteinExistence type="predicted"/>
<organism evidence="1 2">
    <name type="scientific">Caballeronia sordidicola</name>
    <name type="common">Burkholderia sordidicola</name>
    <dbReference type="NCBI Taxonomy" id="196367"/>
    <lineage>
        <taxon>Bacteria</taxon>
        <taxon>Pseudomonadati</taxon>
        <taxon>Pseudomonadota</taxon>
        <taxon>Betaproteobacteria</taxon>
        <taxon>Burkholderiales</taxon>
        <taxon>Burkholderiaceae</taxon>
        <taxon>Caballeronia</taxon>
    </lineage>
</organism>
<dbReference type="Proteomes" id="UP000195221">
    <property type="component" value="Unassembled WGS sequence"/>
</dbReference>
<evidence type="ECO:0000313" key="2">
    <source>
        <dbReference type="Proteomes" id="UP000195221"/>
    </source>
</evidence>
<dbReference type="AlphaFoldDB" id="A0A242N7C0"/>
<accession>A0A242N7C0</accession>
<comment type="caution">
    <text evidence="1">The sequence shown here is derived from an EMBL/GenBank/DDBJ whole genome shotgun (WGS) entry which is preliminary data.</text>
</comment>
<name>A0A242N7C0_CABSO</name>
<protein>
    <submittedName>
        <fullName evidence="1">Uncharacterized protein</fullName>
    </submittedName>
</protein>
<dbReference type="EMBL" id="NBTZ01000011">
    <property type="protein sequence ID" value="OTP79304.1"/>
    <property type="molecule type" value="Genomic_DNA"/>
</dbReference>